<keyword evidence="4 6" id="KW-0472">Membrane</keyword>
<dbReference type="GO" id="GO:0055085">
    <property type="term" value="P:transmembrane transport"/>
    <property type="evidence" value="ECO:0007669"/>
    <property type="project" value="InterPro"/>
</dbReference>
<evidence type="ECO:0000313" key="9">
    <source>
        <dbReference type="Proteomes" id="UP000569914"/>
    </source>
</evidence>
<dbReference type="AlphaFoldDB" id="A0A7Y9IDI6"/>
<evidence type="ECO:0000256" key="3">
    <source>
        <dbReference type="ARBA" id="ARBA00022989"/>
    </source>
</evidence>
<evidence type="ECO:0000313" key="8">
    <source>
        <dbReference type="EMBL" id="NYE74722.1"/>
    </source>
</evidence>
<dbReference type="InterPro" id="IPR004837">
    <property type="entry name" value="NaCa_Exmemb"/>
</dbReference>
<name>A0A7Y9IDI6_9ACTN</name>
<feature type="transmembrane region" description="Helical" evidence="6">
    <location>
        <begin position="63"/>
        <end position="85"/>
    </location>
</feature>
<feature type="domain" description="Sodium/calcium exchanger membrane region" evidence="7">
    <location>
        <begin position="31"/>
        <end position="181"/>
    </location>
</feature>
<organism evidence="8 9">
    <name type="scientific">Microlunatus parietis</name>
    <dbReference type="NCBI Taxonomy" id="682979"/>
    <lineage>
        <taxon>Bacteria</taxon>
        <taxon>Bacillati</taxon>
        <taxon>Actinomycetota</taxon>
        <taxon>Actinomycetes</taxon>
        <taxon>Propionibacteriales</taxon>
        <taxon>Propionibacteriaceae</taxon>
        <taxon>Microlunatus</taxon>
    </lineage>
</organism>
<dbReference type="Gene3D" id="1.20.1420.30">
    <property type="entry name" value="NCX, central ion-binding region"/>
    <property type="match status" value="1"/>
</dbReference>
<evidence type="ECO:0000256" key="4">
    <source>
        <dbReference type="ARBA" id="ARBA00023136"/>
    </source>
</evidence>
<evidence type="ECO:0000256" key="1">
    <source>
        <dbReference type="ARBA" id="ARBA00004141"/>
    </source>
</evidence>
<feature type="transmembrane region" description="Helical" evidence="6">
    <location>
        <begin position="105"/>
        <end position="123"/>
    </location>
</feature>
<proteinExistence type="predicted"/>
<feature type="transmembrane region" description="Helical" evidence="6">
    <location>
        <begin position="166"/>
        <end position="184"/>
    </location>
</feature>
<feature type="transmembrane region" description="Helical" evidence="6">
    <location>
        <begin position="212"/>
        <end position="232"/>
    </location>
</feature>
<dbReference type="GO" id="GO:0016020">
    <property type="term" value="C:membrane"/>
    <property type="evidence" value="ECO:0007669"/>
    <property type="project" value="UniProtKB-SubCell"/>
</dbReference>
<dbReference type="Proteomes" id="UP000569914">
    <property type="component" value="Unassembled WGS sequence"/>
</dbReference>
<feature type="transmembrane region" description="Helical" evidence="6">
    <location>
        <begin position="252"/>
        <end position="270"/>
    </location>
</feature>
<feature type="transmembrane region" description="Helical" evidence="6">
    <location>
        <begin position="32"/>
        <end position="51"/>
    </location>
</feature>
<evidence type="ECO:0000256" key="5">
    <source>
        <dbReference type="SAM" id="MobiDB-lite"/>
    </source>
</evidence>
<accession>A0A7Y9IDI6</accession>
<dbReference type="EMBL" id="JACCBU010000001">
    <property type="protein sequence ID" value="NYE74722.1"/>
    <property type="molecule type" value="Genomic_DNA"/>
</dbReference>
<evidence type="ECO:0000259" key="7">
    <source>
        <dbReference type="Pfam" id="PF01699"/>
    </source>
</evidence>
<feature type="region of interest" description="Disordered" evidence="5">
    <location>
        <begin position="400"/>
        <end position="420"/>
    </location>
</feature>
<feature type="transmembrane region" description="Helical" evidence="6">
    <location>
        <begin position="290"/>
        <end position="308"/>
    </location>
</feature>
<sequence>MLRTLRPVLICLAIALPALVVRVSGLHLTPALGLVVFGAGVVAAAFVLAWAAEAAEVDISGGLAVAVLAVIAVLPEYAVDLYFAYTAGSRPEYVQFAAANMTGSNRLLLGLGWSVVVLVSLIIASRRSGQTVRELLIDSRYRLELGFLMIASLLALIIPLSGQIHLVLGIGMLALFTFYLLRVARTEDEGEPELVGPAARIGALPARLRRPLVVIMFVGAAVMIISCAEPFAESLVAGGRSLGIDEFLLVQWLAPLSSEAPEFIVAIMFAVRGKASMAIGTLISAKVNQWTLLIGSLPVAYLMGGGSFSLQLDARQVEEFSLTAAQTLLGIAILLTLRFHRLAALALLGLFAVQFAVPGTEGRYVITAVYAVLAAVLMIIHRRQLVPTLTAPFRSLRSLTEPAASPDGSSGRPGSVPDHR</sequence>
<feature type="transmembrane region" description="Helical" evidence="6">
    <location>
        <begin position="342"/>
        <end position="358"/>
    </location>
</feature>
<protein>
    <submittedName>
        <fullName evidence="8">Cation:H+ antiporter</fullName>
    </submittedName>
</protein>
<keyword evidence="9" id="KW-1185">Reference proteome</keyword>
<dbReference type="Pfam" id="PF01699">
    <property type="entry name" value="Na_Ca_ex"/>
    <property type="match status" value="2"/>
</dbReference>
<reference evidence="8 9" key="1">
    <citation type="submission" date="2020-07" db="EMBL/GenBank/DDBJ databases">
        <title>Sequencing the genomes of 1000 actinobacteria strains.</title>
        <authorList>
            <person name="Klenk H.-P."/>
        </authorList>
    </citation>
    <scope>NUCLEOTIDE SEQUENCE [LARGE SCALE GENOMIC DNA]</scope>
    <source>
        <strain evidence="8 9">DSM 22083</strain>
    </source>
</reference>
<feature type="transmembrane region" description="Helical" evidence="6">
    <location>
        <begin position="320"/>
        <end position="337"/>
    </location>
</feature>
<gene>
    <name evidence="8" type="ORF">BKA15_006051</name>
</gene>
<comment type="caution">
    <text evidence="8">The sequence shown here is derived from an EMBL/GenBank/DDBJ whole genome shotgun (WGS) entry which is preliminary data.</text>
</comment>
<comment type="subcellular location">
    <subcellularLocation>
        <location evidence="1">Membrane</location>
        <topology evidence="1">Multi-pass membrane protein</topology>
    </subcellularLocation>
</comment>
<feature type="transmembrane region" description="Helical" evidence="6">
    <location>
        <begin position="143"/>
        <end position="160"/>
    </location>
</feature>
<keyword evidence="3 6" id="KW-1133">Transmembrane helix</keyword>
<dbReference type="InterPro" id="IPR044880">
    <property type="entry name" value="NCX_ion-bd_dom_sf"/>
</dbReference>
<feature type="transmembrane region" description="Helical" evidence="6">
    <location>
        <begin position="364"/>
        <end position="380"/>
    </location>
</feature>
<evidence type="ECO:0000256" key="6">
    <source>
        <dbReference type="SAM" id="Phobius"/>
    </source>
</evidence>
<keyword evidence="2 6" id="KW-0812">Transmembrane</keyword>
<feature type="domain" description="Sodium/calcium exchanger membrane region" evidence="7">
    <location>
        <begin position="213"/>
        <end position="354"/>
    </location>
</feature>
<dbReference type="RefSeq" id="WP_179757234.1">
    <property type="nucleotide sequence ID" value="NZ_JACCBU010000001.1"/>
</dbReference>
<evidence type="ECO:0000256" key="2">
    <source>
        <dbReference type="ARBA" id="ARBA00022692"/>
    </source>
</evidence>